<feature type="domain" description="Cystatin" evidence="12">
    <location>
        <begin position="14"/>
        <end position="125"/>
    </location>
</feature>
<evidence type="ECO:0000259" key="12">
    <source>
        <dbReference type="SMART" id="SM00043"/>
    </source>
</evidence>
<dbReference type="OMA" id="MQDSPLT"/>
<dbReference type="GO" id="GO:0004869">
    <property type="term" value="F:cysteine-type endopeptidase inhibitor activity"/>
    <property type="evidence" value="ECO:0007669"/>
    <property type="project" value="InterPro"/>
</dbReference>
<keyword evidence="6" id="KW-0472">Membrane</keyword>
<dbReference type="Gene3D" id="3.10.450.10">
    <property type="match status" value="1"/>
</dbReference>
<evidence type="ECO:0000256" key="7">
    <source>
        <dbReference type="ARBA" id="ARBA00023157"/>
    </source>
</evidence>
<evidence type="ECO:0000256" key="2">
    <source>
        <dbReference type="ARBA" id="ARBA00004613"/>
    </source>
</evidence>
<evidence type="ECO:0000256" key="11">
    <source>
        <dbReference type="SAM" id="SignalP"/>
    </source>
</evidence>
<accession>A0A8D0DU43</accession>
<keyword evidence="7" id="KW-1015">Disulfide bond</keyword>
<keyword evidence="8" id="KW-1053">Target membrane</keyword>
<dbReference type="PANTHER" id="PTHR10206">
    <property type="entry name" value="CATHELICIDIN"/>
    <property type="match status" value="1"/>
</dbReference>
<evidence type="ECO:0000256" key="10">
    <source>
        <dbReference type="SAM" id="MobiDB-lite"/>
    </source>
</evidence>
<sequence length="174" mass="19174">MALFLVGAALVALGILGGAFPVLEAPSSLAPRDVARMAVEEYNQATGIQAVFRLLKLRNTHKTKFEWGVHFSMNFTVKETLCRKTASYDIVDCKYKPNGLVRDCSAEMSVLNFMQDSPLTSVNCNPLQRTSNPGGRNTKPASRPREVQASPQIYVEHYFPSAFSTAALMAIEEE</sequence>
<organism evidence="13 14">
    <name type="scientific">Salvator merianae</name>
    <name type="common">Argentine black and white tegu</name>
    <name type="synonym">Tupinambis merianae</name>
    <dbReference type="NCBI Taxonomy" id="96440"/>
    <lineage>
        <taxon>Eukaryota</taxon>
        <taxon>Metazoa</taxon>
        <taxon>Chordata</taxon>
        <taxon>Craniata</taxon>
        <taxon>Vertebrata</taxon>
        <taxon>Euteleostomi</taxon>
        <taxon>Lepidosauria</taxon>
        <taxon>Squamata</taxon>
        <taxon>Bifurcata</taxon>
        <taxon>Unidentata</taxon>
        <taxon>Episquamata</taxon>
        <taxon>Laterata</taxon>
        <taxon>Teiioidea</taxon>
        <taxon>Teiidae</taxon>
        <taxon>Salvator</taxon>
    </lineage>
</organism>
<proteinExistence type="inferred from homology"/>
<dbReference type="InterPro" id="IPR001894">
    <property type="entry name" value="Cathelicidin-like"/>
</dbReference>
<evidence type="ECO:0000256" key="3">
    <source>
        <dbReference type="ARBA" id="ARBA00005320"/>
    </source>
</evidence>
<evidence type="ECO:0000256" key="4">
    <source>
        <dbReference type="ARBA" id="ARBA00022525"/>
    </source>
</evidence>
<dbReference type="Pfam" id="PF00666">
    <property type="entry name" value="Cathelicidins"/>
    <property type="match status" value="1"/>
</dbReference>
<feature type="signal peptide" evidence="11">
    <location>
        <begin position="1"/>
        <end position="19"/>
    </location>
</feature>
<dbReference type="GO" id="GO:0006952">
    <property type="term" value="P:defense response"/>
    <property type="evidence" value="ECO:0007669"/>
    <property type="project" value="InterPro"/>
</dbReference>
<dbReference type="GeneTree" id="ENSGT00950000185398"/>
<dbReference type="GO" id="GO:0044218">
    <property type="term" value="C:other organism cell membrane"/>
    <property type="evidence" value="ECO:0007669"/>
    <property type="project" value="UniProtKB-KW"/>
</dbReference>
<dbReference type="GO" id="GO:0005615">
    <property type="term" value="C:extracellular space"/>
    <property type="evidence" value="ECO:0007669"/>
    <property type="project" value="TreeGrafter"/>
</dbReference>
<dbReference type="AlphaFoldDB" id="A0A8D0DU43"/>
<evidence type="ECO:0000313" key="13">
    <source>
        <dbReference type="Ensembl" id="ENSSMRP00000021890.1"/>
    </source>
</evidence>
<name>A0A8D0DU43_SALMN</name>
<evidence type="ECO:0000313" key="14">
    <source>
        <dbReference type="Proteomes" id="UP000694421"/>
    </source>
</evidence>
<evidence type="ECO:0000256" key="8">
    <source>
        <dbReference type="ARBA" id="ARBA00023298"/>
    </source>
</evidence>
<dbReference type="InterPro" id="IPR046350">
    <property type="entry name" value="Cystatin_sf"/>
</dbReference>
<feature type="compositionally biased region" description="Polar residues" evidence="10">
    <location>
        <begin position="122"/>
        <end position="135"/>
    </location>
</feature>
<comment type="similarity">
    <text evidence="3">Belongs to the cathelicidin family.</text>
</comment>
<comment type="subcellular location">
    <subcellularLocation>
        <location evidence="2">Secreted</location>
    </subcellularLocation>
    <subcellularLocation>
        <location evidence="1">Target cell membrane</location>
    </subcellularLocation>
</comment>
<evidence type="ECO:0000256" key="1">
    <source>
        <dbReference type="ARBA" id="ARBA00004175"/>
    </source>
</evidence>
<evidence type="ECO:0000256" key="5">
    <source>
        <dbReference type="ARBA" id="ARBA00022537"/>
    </source>
</evidence>
<reference evidence="13" key="2">
    <citation type="submission" date="2025-09" db="UniProtKB">
        <authorList>
            <consortium name="Ensembl"/>
        </authorList>
    </citation>
    <scope>IDENTIFICATION</scope>
</reference>
<feature type="chain" id="PRO_5034165373" description="Vipericidin" evidence="11">
    <location>
        <begin position="20"/>
        <end position="174"/>
    </location>
</feature>
<keyword evidence="5" id="KW-1052">Target cell membrane</keyword>
<dbReference type="Proteomes" id="UP000694421">
    <property type="component" value="Unplaced"/>
</dbReference>
<dbReference type="PANTHER" id="PTHR10206:SF0">
    <property type="entry name" value="CATHELICIDIN B1-RELATED"/>
    <property type="match status" value="1"/>
</dbReference>
<dbReference type="InterPro" id="IPR000010">
    <property type="entry name" value="Cystatin_dom"/>
</dbReference>
<dbReference type="Ensembl" id="ENSSMRT00000025626.1">
    <property type="protein sequence ID" value="ENSSMRP00000021890.1"/>
    <property type="gene ID" value="ENSSMRG00000017023.1"/>
</dbReference>
<reference evidence="13" key="1">
    <citation type="submission" date="2025-08" db="UniProtKB">
        <authorList>
            <consortium name="Ensembl"/>
        </authorList>
    </citation>
    <scope>IDENTIFICATION</scope>
</reference>
<dbReference type="SUPFAM" id="SSF54403">
    <property type="entry name" value="Cystatin/monellin"/>
    <property type="match status" value="1"/>
</dbReference>
<evidence type="ECO:0000256" key="6">
    <source>
        <dbReference type="ARBA" id="ARBA00023136"/>
    </source>
</evidence>
<protein>
    <recommendedName>
        <fullName evidence="9">Vipericidin</fullName>
    </recommendedName>
</protein>
<keyword evidence="4" id="KW-0964">Secreted</keyword>
<dbReference type="CDD" id="cd00042">
    <property type="entry name" value="CY"/>
    <property type="match status" value="1"/>
</dbReference>
<keyword evidence="14" id="KW-1185">Reference proteome</keyword>
<dbReference type="SMART" id="SM00043">
    <property type="entry name" value="CY"/>
    <property type="match status" value="1"/>
</dbReference>
<feature type="region of interest" description="Disordered" evidence="10">
    <location>
        <begin position="122"/>
        <end position="147"/>
    </location>
</feature>
<evidence type="ECO:0000256" key="9">
    <source>
        <dbReference type="ARBA" id="ARBA00030320"/>
    </source>
</evidence>
<keyword evidence="11" id="KW-0732">Signal</keyword>